<evidence type="ECO:0000256" key="1">
    <source>
        <dbReference type="ARBA" id="ARBA00001913"/>
    </source>
</evidence>
<comment type="similarity">
    <text evidence="2">Belongs to the sulfatase family.</text>
</comment>
<dbReference type="SUPFAM" id="SSF53649">
    <property type="entry name" value="Alkaline phosphatase-like"/>
    <property type="match status" value="1"/>
</dbReference>
<organism evidence="9 10">
    <name type="scientific">Aliiruegeria haliotis</name>
    <dbReference type="NCBI Taxonomy" id="1280846"/>
    <lineage>
        <taxon>Bacteria</taxon>
        <taxon>Pseudomonadati</taxon>
        <taxon>Pseudomonadota</taxon>
        <taxon>Alphaproteobacteria</taxon>
        <taxon>Rhodobacterales</taxon>
        <taxon>Roseobacteraceae</taxon>
        <taxon>Aliiruegeria</taxon>
    </lineage>
</organism>
<dbReference type="OrthoDB" id="9803751at2"/>
<evidence type="ECO:0000256" key="6">
    <source>
        <dbReference type="ARBA" id="ARBA00022837"/>
    </source>
</evidence>
<evidence type="ECO:0000256" key="4">
    <source>
        <dbReference type="ARBA" id="ARBA00022729"/>
    </source>
</evidence>
<dbReference type="InterPro" id="IPR017850">
    <property type="entry name" value="Alkaline_phosphatase_core_sf"/>
</dbReference>
<dbReference type="GO" id="GO:0004065">
    <property type="term" value="F:arylsulfatase activity"/>
    <property type="evidence" value="ECO:0007669"/>
    <property type="project" value="TreeGrafter"/>
</dbReference>
<dbReference type="InterPro" id="IPR000917">
    <property type="entry name" value="Sulfatase_N"/>
</dbReference>
<name>A0A2T0RQS4_9RHOB</name>
<reference evidence="9 10" key="1">
    <citation type="submission" date="2018-03" db="EMBL/GenBank/DDBJ databases">
        <title>Genomic Encyclopedia of Archaeal and Bacterial Type Strains, Phase II (KMG-II): from individual species to whole genera.</title>
        <authorList>
            <person name="Goeker M."/>
        </authorList>
    </citation>
    <scope>NUCLEOTIDE SEQUENCE [LARGE SCALE GENOMIC DNA]</scope>
    <source>
        <strain evidence="9 10">DSM 29328</strain>
    </source>
</reference>
<evidence type="ECO:0000313" key="9">
    <source>
        <dbReference type="EMBL" id="PRY23546.1"/>
    </source>
</evidence>
<dbReference type="Proteomes" id="UP000239480">
    <property type="component" value="Unassembled WGS sequence"/>
</dbReference>
<evidence type="ECO:0000256" key="7">
    <source>
        <dbReference type="SAM" id="SignalP"/>
    </source>
</evidence>
<dbReference type="RefSeq" id="WP_158263510.1">
    <property type="nucleotide sequence ID" value="NZ_PVTD01000004.1"/>
</dbReference>
<protein>
    <submittedName>
        <fullName evidence="9">Arylsulfatase</fullName>
    </submittedName>
</protein>
<evidence type="ECO:0000313" key="10">
    <source>
        <dbReference type="Proteomes" id="UP000239480"/>
    </source>
</evidence>
<keyword evidence="4 7" id="KW-0732">Signal</keyword>
<evidence type="ECO:0000259" key="8">
    <source>
        <dbReference type="Pfam" id="PF00884"/>
    </source>
</evidence>
<evidence type="ECO:0000256" key="3">
    <source>
        <dbReference type="ARBA" id="ARBA00022723"/>
    </source>
</evidence>
<feature type="chain" id="PRO_5015753819" evidence="7">
    <location>
        <begin position="26"/>
        <end position="587"/>
    </location>
</feature>
<proteinExistence type="inferred from homology"/>
<evidence type="ECO:0000256" key="5">
    <source>
        <dbReference type="ARBA" id="ARBA00022801"/>
    </source>
</evidence>
<sequence>MTTCRRKLTGGVFAAAAIMAGGIFASPGWAQSDESSGQIVHDAEYYVLHAQNGERWAAEDVDIEAKLAELEAKFGTPPNLIHIMWDDTAYGDLGIPAIQKVRGLDTPNINALAEDGMMFTRMYTEVGCTPSRAAAATGRMAIRSGMYNIGMLQESHGLADEEVTMAEVLSKAGYATAFYGKWHLGDIEQSYPHNQGFDEALFTGYNQILSLNTREAEQGNAQLGLFEDLLIEDPYKLDDTFVTKDWVMVAEGTKGGETRQWRDNSLESYEMIDGEGLERMMAFMERSVEAKQPFYVANWPMMSSFLPIRPKCTRARSMLHNGLQCTIDPLIADIRAKLDELGVAENTLIIAMADNGPMSHNPPPGTGFAETIFRGGKGDFLEGGVRVPAFAVWPGMIEAGQLAGDMIHITDLFTTFASVAGAMANIPTDRVIDGIDQTALLLNGDSHSRRDYTFTYAGPMLGAIVKGDYKRHFISPDPVGDASGIPAAFYFLPADPREASPMLTNLIHLKRPFNRMRLRHDLWKQRYPDRTEVHGIPWTGIANASEALIKEQNPQLVLKDLPFDPLEYIEHLDQLPFDPAMDPDIGN</sequence>
<dbReference type="InterPro" id="IPR050738">
    <property type="entry name" value="Sulfatase"/>
</dbReference>
<accession>A0A2T0RQS4</accession>
<dbReference type="GO" id="GO:0046872">
    <property type="term" value="F:metal ion binding"/>
    <property type="evidence" value="ECO:0007669"/>
    <property type="project" value="UniProtKB-KW"/>
</dbReference>
<comment type="cofactor">
    <cofactor evidence="1">
        <name>Ca(2+)</name>
        <dbReference type="ChEBI" id="CHEBI:29108"/>
    </cofactor>
</comment>
<comment type="caution">
    <text evidence="9">The sequence shown here is derived from an EMBL/GenBank/DDBJ whole genome shotgun (WGS) entry which is preliminary data.</text>
</comment>
<feature type="domain" description="Sulfatase N-terminal" evidence="8">
    <location>
        <begin position="78"/>
        <end position="421"/>
    </location>
</feature>
<dbReference type="PANTHER" id="PTHR42693:SF42">
    <property type="entry name" value="ARYLSULFATASE G"/>
    <property type="match status" value="1"/>
</dbReference>
<feature type="signal peptide" evidence="7">
    <location>
        <begin position="1"/>
        <end position="25"/>
    </location>
</feature>
<keyword evidence="5" id="KW-0378">Hydrolase</keyword>
<keyword evidence="10" id="KW-1185">Reference proteome</keyword>
<dbReference type="Gene3D" id="3.30.1120.10">
    <property type="match status" value="1"/>
</dbReference>
<gene>
    <name evidence="9" type="ORF">CLV78_10435</name>
</gene>
<dbReference type="PANTHER" id="PTHR42693">
    <property type="entry name" value="ARYLSULFATASE FAMILY MEMBER"/>
    <property type="match status" value="1"/>
</dbReference>
<dbReference type="Pfam" id="PF00884">
    <property type="entry name" value="Sulfatase"/>
    <property type="match status" value="1"/>
</dbReference>
<keyword evidence="6" id="KW-0106">Calcium</keyword>
<dbReference type="EMBL" id="PVTD01000004">
    <property type="protein sequence ID" value="PRY23546.1"/>
    <property type="molecule type" value="Genomic_DNA"/>
</dbReference>
<evidence type="ECO:0000256" key="2">
    <source>
        <dbReference type="ARBA" id="ARBA00008779"/>
    </source>
</evidence>
<keyword evidence="3" id="KW-0479">Metal-binding</keyword>
<dbReference type="AlphaFoldDB" id="A0A2T0RQS4"/>
<dbReference type="Gene3D" id="3.40.720.10">
    <property type="entry name" value="Alkaline Phosphatase, subunit A"/>
    <property type="match status" value="1"/>
</dbReference>